<keyword evidence="2" id="KW-1185">Reference proteome</keyword>
<sequence length="22" mass="2692">MGVELTTAFAWRVIDEYIEERY</sequence>
<accession>A0A1R3IK66</accession>
<name>A0A1R3IK66_COCAP</name>
<organism evidence="1 2">
    <name type="scientific">Corchorus capsularis</name>
    <name type="common">Jute</name>
    <dbReference type="NCBI Taxonomy" id="210143"/>
    <lineage>
        <taxon>Eukaryota</taxon>
        <taxon>Viridiplantae</taxon>
        <taxon>Streptophyta</taxon>
        <taxon>Embryophyta</taxon>
        <taxon>Tracheophyta</taxon>
        <taxon>Spermatophyta</taxon>
        <taxon>Magnoliopsida</taxon>
        <taxon>eudicotyledons</taxon>
        <taxon>Gunneridae</taxon>
        <taxon>Pentapetalae</taxon>
        <taxon>rosids</taxon>
        <taxon>malvids</taxon>
        <taxon>Malvales</taxon>
        <taxon>Malvaceae</taxon>
        <taxon>Grewioideae</taxon>
        <taxon>Apeibeae</taxon>
        <taxon>Corchorus</taxon>
    </lineage>
</organism>
<dbReference type="EMBL" id="AWWV01009941">
    <property type="protein sequence ID" value="OMO82911.1"/>
    <property type="molecule type" value="Genomic_DNA"/>
</dbReference>
<reference evidence="1 2" key="1">
    <citation type="submission" date="2013-09" db="EMBL/GenBank/DDBJ databases">
        <title>Corchorus capsularis genome sequencing.</title>
        <authorList>
            <person name="Alam M."/>
            <person name="Haque M.S."/>
            <person name="Islam M.S."/>
            <person name="Emdad E.M."/>
            <person name="Islam M.M."/>
            <person name="Ahmed B."/>
            <person name="Halim A."/>
            <person name="Hossen Q.M.M."/>
            <person name="Hossain M.Z."/>
            <person name="Ahmed R."/>
            <person name="Khan M.M."/>
            <person name="Islam R."/>
            <person name="Rashid M.M."/>
            <person name="Khan S.A."/>
            <person name="Rahman M.S."/>
            <person name="Alam M."/>
        </authorList>
    </citation>
    <scope>NUCLEOTIDE SEQUENCE [LARGE SCALE GENOMIC DNA]</scope>
    <source>
        <strain evidence="2">cv. CVL-1</strain>
        <tissue evidence="1">Whole seedling</tissue>
    </source>
</reference>
<proteinExistence type="predicted"/>
<dbReference type="Proteomes" id="UP000188268">
    <property type="component" value="Unassembled WGS sequence"/>
</dbReference>
<comment type="caution">
    <text evidence="1">The sequence shown here is derived from an EMBL/GenBank/DDBJ whole genome shotgun (WGS) entry which is preliminary data.</text>
</comment>
<evidence type="ECO:0000313" key="2">
    <source>
        <dbReference type="Proteomes" id="UP000188268"/>
    </source>
</evidence>
<dbReference type="Gramene" id="OMO82911">
    <property type="protein sequence ID" value="OMO82911"/>
    <property type="gene ID" value="CCACVL1_11689"/>
</dbReference>
<evidence type="ECO:0000313" key="1">
    <source>
        <dbReference type="EMBL" id="OMO82911.1"/>
    </source>
</evidence>
<protein>
    <submittedName>
        <fullName evidence="1">Uncharacterized protein</fullName>
    </submittedName>
</protein>
<dbReference type="AlphaFoldDB" id="A0A1R3IK66"/>
<gene>
    <name evidence="1" type="ORF">CCACVL1_11689</name>
</gene>